<dbReference type="PANTHER" id="PTHR43674:SF2">
    <property type="entry name" value="BETA-UREIDOPROPIONASE"/>
    <property type="match status" value="1"/>
</dbReference>
<dbReference type="EMBL" id="LVLJ01000253">
    <property type="protein sequence ID" value="OAE35156.1"/>
    <property type="molecule type" value="Genomic_DNA"/>
</dbReference>
<protein>
    <recommendedName>
        <fullName evidence="3">CN hydrolase domain-containing protein</fullName>
    </recommendedName>
</protein>
<dbReference type="InterPro" id="IPR017755">
    <property type="entry name" value="N-carbamoylputrescine_amidase"/>
</dbReference>
<dbReference type="PROSITE" id="PS50263">
    <property type="entry name" value="CN_HYDROLASE"/>
    <property type="match status" value="1"/>
</dbReference>
<dbReference type="InterPro" id="IPR050345">
    <property type="entry name" value="Aliph_Amidase/BUP"/>
</dbReference>
<reference evidence="4" key="1">
    <citation type="submission" date="2016-03" db="EMBL/GenBank/DDBJ databases">
        <title>Mechanisms controlling the formation of the plant cell surface in tip-growing cells are functionally conserved among land plants.</title>
        <authorList>
            <person name="Honkanen S."/>
            <person name="Jones V.A."/>
            <person name="Morieri G."/>
            <person name="Champion C."/>
            <person name="Hetherington A.J."/>
            <person name="Kelly S."/>
            <person name="Saint-Marcoux D."/>
            <person name="Proust H."/>
            <person name="Prescott H."/>
            <person name="Dolan L."/>
        </authorList>
    </citation>
    <scope>NUCLEOTIDE SEQUENCE [LARGE SCALE GENOMIC DNA]</scope>
    <source>
        <tissue evidence="4">Whole gametophyte</tissue>
    </source>
</reference>
<dbReference type="CDD" id="cd07573">
    <property type="entry name" value="CPA"/>
    <property type="match status" value="1"/>
</dbReference>
<evidence type="ECO:0000256" key="1">
    <source>
        <dbReference type="ARBA" id="ARBA00022801"/>
    </source>
</evidence>
<evidence type="ECO:0000256" key="2">
    <source>
        <dbReference type="ARBA" id="ARBA00034122"/>
    </source>
</evidence>
<comment type="similarity">
    <text evidence="2">Belongs to the carbon-nitrogen hydrolase superfamily.</text>
</comment>
<accession>A0A176WS86</accession>
<dbReference type="GO" id="GO:0050126">
    <property type="term" value="F:N-carbamoylputrescine amidase activity"/>
    <property type="evidence" value="ECO:0007669"/>
    <property type="project" value="InterPro"/>
</dbReference>
<dbReference type="InterPro" id="IPR036526">
    <property type="entry name" value="C-N_Hydrolase_sf"/>
</dbReference>
<dbReference type="InterPro" id="IPR003010">
    <property type="entry name" value="C-N_Hydrolase"/>
</dbReference>
<dbReference type="Pfam" id="PF00795">
    <property type="entry name" value="CN_hydrolase"/>
    <property type="match status" value="2"/>
</dbReference>
<organism evidence="4 5">
    <name type="scientific">Marchantia polymorpha subsp. ruderalis</name>
    <dbReference type="NCBI Taxonomy" id="1480154"/>
    <lineage>
        <taxon>Eukaryota</taxon>
        <taxon>Viridiplantae</taxon>
        <taxon>Streptophyta</taxon>
        <taxon>Embryophyta</taxon>
        <taxon>Marchantiophyta</taxon>
        <taxon>Marchantiopsida</taxon>
        <taxon>Marchantiidae</taxon>
        <taxon>Marchantiales</taxon>
        <taxon>Marchantiaceae</taxon>
        <taxon>Marchantia</taxon>
    </lineage>
</organism>
<keyword evidence="1" id="KW-0378">Hydrolase</keyword>
<evidence type="ECO:0000313" key="5">
    <source>
        <dbReference type="Proteomes" id="UP000077202"/>
    </source>
</evidence>
<proteinExistence type="inferred from homology"/>
<name>A0A176WS86_MARPO</name>
<dbReference type="GO" id="GO:0033388">
    <property type="term" value="P:putrescine biosynthetic process from arginine"/>
    <property type="evidence" value="ECO:0007669"/>
    <property type="project" value="TreeGrafter"/>
</dbReference>
<dbReference type="Proteomes" id="UP000077202">
    <property type="component" value="Unassembled WGS sequence"/>
</dbReference>
<dbReference type="Gene3D" id="3.60.110.10">
    <property type="entry name" value="Carbon-nitrogen hydrolase"/>
    <property type="match status" value="1"/>
</dbReference>
<evidence type="ECO:0000313" key="4">
    <source>
        <dbReference type="EMBL" id="OAE35156.1"/>
    </source>
</evidence>
<dbReference type="PANTHER" id="PTHR43674">
    <property type="entry name" value="NITRILASE C965.09-RELATED"/>
    <property type="match status" value="1"/>
</dbReference>
<gene>
    <name evidence="4" type="ORF">AXG93_4461s1350</name>
</gene>
<dbReference type="SUPFAM" id="SSF56317">
    <property type="entry name" value="Carbon-nitrogen hydrolase"/>
    <property type="match status" value="2"/>
</dbReference>
<keyword evidence="5" id="KW-1185">Reference proteome</keyword>
<sequence>MSPCRVTSSRVSRLLPFFVVLHTPFSSHINVFNVKNCYTAAPIKCRDRSRGMAGKGKKREVTVAALQFSCTDDVKTNVDKAERMVREAHSKGANIILIQELFEGYYFCQAQREDFFKRAQPREGHPTIQRMQNLAKELGVVIPVSFFEEANCAHYNSIVVIDADGKDLGLYRKSHIPDGPGYQEKFYFNPGDTGFKVFQTKFAKIGVGSMPTEYQRLRFKDPFDSSQWKWFPEVARALALMGAELLFYPTAIGTEPQDGDLDSSDHWKRVMQGHAGANVVPVIASNRVGEEIIETEHGPSKITFYGNSFIAGPTGEILEAADNKSDTVLMSTFDLDSIHYKRASWGVFRDRRPDLYKVLLTLDGKQQ</sequence>
<dbReference type="AlphaFoldDB" id="A0A176WS86"/>
<evidence type="ECO:0000259" key="3">
    <source>
        <dbReference type="PROSITE" id="PS50263"/>
    </source>
</evidence>
<feature type="domain" description="CN hydrolase" evidence="3">
    <location>
        <begin position="61"/>
        <end position="335"/>
    </location>
</feature>
<comment type="caution">
    <text evidence="4">The sequence shown here is derived from an EMBL/GenBank/DDBJ whole genome shotgun (WGS) entry which is preliminary data.</text>
</comment>
<dbReference type="NCBIfam" id="TIGR03381">
    <property type="entry name" value="agmatine_aguB"/>
    <property type="match status" value="1"/>
</dbReference>